<reference evidence="1 2" key="1">
    <citation type="journal article" date="2022" name="Hortic Res">
        <title>A haplotype resolved chromosomal level avocado genome allows analysis of novel avocado genes.</title>
        <authorList>
            <person name="Nath O."/>
            <person name="Fletcher S.J."/>
            <person name="Hayward A."/>
            <person name="Shaw L.M."/>
            <person name="Masouleh A.K."/>
            <person name="Furtado A."/>
            <person name="Henry R.J."/>
            <person name="Mitter N."/>
        </authorList>
    </citation>
    <scope>NUCLEOTIDE SEQUENCE [LARGE SCALE GENOMIC DNA]</scope>
    <source>
        <strain evidence="2">cv. Hass</strain>
    </source>
</reference>
<keyword evidence="2" id="KW-1185">Reference proteome</keyword>
<dbReference type="Proteomes" id="UP001234297">
    <property type="component" value="Chromosome 6"/>
</dbReference>
<dbReference type="EMBL" id="CM056814">
    <property type="protein sequence ID" value="KAJ8627094.1"/>
    <property type="molecule type" value="Genomic_DNA"/>
</dbReference>
<gene>
    <name evidence="1" type="ORF">MRB53_020401</name>
</gene>
<protein>
    <submittedName>
        <fullName evidence="1">Uncharacterized protein</fullName>
    </submittedName>
</protein>
<comment type="caution">
    <text evidence="1">The sequence shown here is derived from an EMBL/GenBank/DDBJ whole genome shotgun (WGS) entry which is preliminary data.</text>
</comment>
<proteinExistence type="predicted"/>
<evidence type="ECO:0000313" key="2">
    <source>
        <dbReference type="Proteomes" id="UP001234297"/>
    </source>
</evidence>
<accession>A0ACC2L0W2</accession>
<name>A0ACC2L0W2_PERAE</name>
<sequence>MKQAVKRQRILILALLSFSVLAPIFFIPKNFSYFASSREFLEEISGIKYTGDPVELSAIQKETDEGLKELAQIDYDDREYKSRVSDNTWDDSTEEDDGLLERNALGIENGGERKDQLDREPLLYRGKEQLRNPSQTTSGGEPNGRPQSQRADDVKVRELKDQLIRAKVYLGLAPPTSKSHLVKELKLRIKELERAVGGATKDSDLSRRALQRMGSMDLTLSKASQVYPDCSAIESKLHAMTRNAEDQLITDYYSLQPDGWEFPNRERLHQPDLYHYAVFSDNVLACAVVVNSTISSAVEPEKIVFHVVTDALNLPAIRMWFVVNPPGRATISIESMDDFKWLPSDYNSMSKKENSQDRRYTSRLNYLRFYLPEVFPNLDKVVLLDHDVVVQRDLSGLWSVDMKGKVNGAVETFEDGETSNQMDMFVNISDSTLAKMFDVNARTWAFGMNLFDLKEWRRKDLTDVYHKWLKLGKRRQLWKAGILPLGLFTFHNMTVALDRDWHVLGLGYDSGVGQEKINRAAVIHYNGNMKPWLEIGIRKYRGYWTRFVKYDHPYLQQCNIHE</sequence>
<organism evidence="1 2">
    <name type="scientific">Persea americana</name>
    <name type="common">Avocado</name>
    <dbReference type="NCBI Taxonomy" id="3435"/>
    <lineage>
        <taxon>Eukaryota</taxon>
        <taxon>Viridiplantae</taxon>
        <taxon>Streptophyta</taxon>
        <taxon>Embryophyta</taxon>
        <taxon>Tracheophyta</taxon>
        <taxon>Spermatophyta</taxon>
        <taxon>Magnoliopsida</taxon>
        <taxon>Magnoliidae</taxon>
        <taxon>Laurales</taxon>
        <taxon>Lauraceae</taxon>
        <taxon>Persea</taxon>
    </lineage>
</organism>
<evidence type="ECO:0000313" key="1">
    <source>
        <dbReference type="EMBL" id="KAJ8627094.1"/>
    </source>
</evidence>